<protein>
    <recommendedName>
        <fullName evidence="2">BHLH domain-containing protein</fullName>
    </recommendedName>
</protein>
<dbReference type="Pfam" id="PF00010">
    <property type="entry name" value="HLH"/>
    <property type="match status" value="1"/>
</dbReference>
<dbReference type="GO" id="GO:0046983">
    <property type="term" value="F:protein dimerization activity"/>
    <property type="evidence" value="ECO:0007669"/>
    <property type="project" value="InterPro"/>
</dbReference>
<dbReference type="PROSITE" id="PS50888">
    <property type="entry name" value="BHLH"/>
    <property type="match status" value="1"/>
</dbReference>
<dbReference type="EMBL" id="KZ613822">
    <property type="protein sequence ID" value="PMD58488.1"/>
    <property type="molecule type" value="Genomic_DNA"/>
</dbReference>
<sequence length="348" mass="38439">MDARLPTLDEPPEKACSGVNRNTVQAYAEALPVGWQFSAGPSMPKWPQRSTDFTSNSFGASISDSGFTGGSTWDFSNDALWNAGVWEDWDLEFAATTAPDSDFPASVSPGDNSVLPNHLLQPQPANNWGCEDYVTATTESSEKLDVNLNAPNIFAGKQRAYEPSQSSGRPPGRRFGLLLRRSGQMANTTLGTISLGRTQQCQDNKTTNHRKSESTAVSQIKTSPRTPDHLESTSWDVSQQSEEETPPPPQPKDRRYHKDTERQYRLRLKERFSALLQALPDDIVESASGHSGRSHAEKALTKVEILALAKSYIASLEQTQTELEEESLVLRGQQELFKRLCRGRLGVS</sequence>
<reference evidence="3 4" key="1">
    <citation type="submission" date="2016-04" db="EMBL/GenBank/DDBJ databases">
        <title>A degradative enzymes factory behind the ericoid mycorrhizal symbiosis.</title>
        <authorList>
            <consortium name="DOE Joint Genome Institute"/>
            <person name="Martino E."/>
            <person name="Morin E."/>
            <person name="Grelet G."/>
            <person name="Kuo A."/>
            <person name="Kohler A."/>
            <person name="Daghino S."/>
            <person name="Barry K."/>
            <person name="Choi C."/>
            <person name="Cichocki N."/>
            <person name="Clum A."/>
            <person name="Copeland A."/>
            <person name="Hainaut M."/>
            <person name="Haridas S."/>
            <person name="Labutti K."/>
            <person name="Lindquist E."/>
            <person name="Lipzen A."/>
            <person name="Khouja H.-R."/>
            <person name="Murat C."/>
            <person name="Ohm R."/>
            <person name="Olson A."/>
            <person name="Spatafora J."/>
            <person name="Veneault-Fourrey C."/>
            <person name="Henrissat B."/>
            <person name="Grigoriev I."/>
            <person name="Martin F."/>
            <person name="Perotto S."/>
        </authorList>
    </citation>
    <scope>NUCLEOTIDE SEQUENCE [LARGE SCALE GENOMIC DNA]</scope>
    <source>
        <strain evidence="3 4">E</strain>
    </source>
</reference>
<feature type="region of interest" description="Disordered" evidence="1">
    <location>
        <begin position="190"/>
        <end position="259"/>
    </location>
</feature>
<evidence type="ECO:0000259" key="2">
    <source>
        <dbReference type="PROSITE" id="PS50888"/>
    </source>
</evidence>
<dbReference type="SUPFAM" id="SSF47459">
    <property type="entry name" value="HLH, helix-loop-helix DNA-binding domain"/>
    <property type="match status" value="1"/>
</dbReference>
<dbReference type="RefSeq" id="XP_024735392.1">
    <property type="nucleotide sequence ID" value="XM_024880507.1"/>
</dbReference>
<dbReference type="InterPro" id="IPR011598">
    <property type="entry name" value="bHLH_dom"/>
</dbReference>
<name>A0A2J6T645_9HELO</name>
<feature type="compositionally biased region" description="Polar residues" evidence="1">
    <location>
        <begin position="214"/>
        <end position="225"/>
    </location>
</feature>
<dbReference type="Gene3D" id="4.10.280.10">
    <property type="entry name" value="Helix-loop-helix DNA-binding domain"/>
    <property type="match status" value="1"/>
</dbReference>
<keyword evidence="4" id="KW-1185">Reference proteome</keyword>
<dbReference type="STRING" id="1095630.A0A2J6T645"/>
<accession>A0A2J6T645</accession>
<gene>
    <name evidence="3" type="ORF">K444DRAFT_614250</name>
</gene>
<dbReference type="OrthoDB" id="3542681at2759"/>
<dbReference type="SMART" id="SM00353">
    <property type="entry name" value="HLH"/>
    <property type="match status" value="1"/>
</dbReference>
<evidence type="ECO:0000313" key="4">
    <source>
        <dbReference type="Proteomes" id="UP000235371"/>
    </source>
</evidence>
<dbReference type="InParanoid" id="A0A2J6T645"/>
<feature type="compositionally biased region" description="Polar residues" evidence="1">
    <location>
        <begin position="190"/>
        <end position="205"/>
    </location>
</feature>
<dbReference type="GeneID" id="36588584"/>
<organism evidence="3 4">
    <name type="scientific">Hyaloscypha bicolor E</name>
    <dbReference type="NCBI Taxonomy" id="1095630"/>
    <lineage>
        <taxon>Eukaryota</taxon>
        <taxon>Fungi</taxon>
        <taxon>Dikarya</taxon>
        <taxon>Ascomycota</taxon>
        <taxon>Pezizomycotina</taxon>
        <taxon>Leotiomycetes</taxon>
        <taxon>Helotiales</taxon>
        <taxon>Hyaloscyphaceae</taxon>
        <taxon>Hyaloscypha</taxon>
        <taxon>Hyaloscypha bicolor</taxon>
    </lineage>
</organism>
<dbReference type="AlphaFoldDB" id="A0A2J6T645"/>
<feature type="domain" description="BHLH" evidence="2">
    <location>
        <begin position="252"/>
        <end position="316"/>
    </location>
</feature>
<evidence type="ECO:0000256" key="1">
    <source>
        <dbReference type="SAM" id="MobiDB-lite"/>
    </source>
</evidence>
<proteinExistence type="predicted"/>
<dbReference type="InterPro" id="IPR036638">
    <property type="entry name" value="HLH_DNA-bd_sf"/>
</dbReference>
<evidence type="ECO:0000313" key="3">
    <source>
        <dbReference type="EMBL" id="PMD58488.1"/>
    </source>
</evidence>
<dbReference type="Proteomes" id="UP000235371">
    <property type="component" value="Unassembled WGS sequence"/>
</dbReference>